<gene>
    <name evidence="1" type="ORF">BDR25DRAFT_361333</name>
</gene>
<protein>
    <submittedName>
        <fullName evidence="1">Uncharacterized protein</fullName>
    </submittedName>
</protein>
<dbReference type="EMBL" id="MU003534">
    <property type="protein sequence ID" value="KAF2464793.1"/>
    <property type="molecule type" value="Genomic_DNA"/>
</dbReference>
<dbReference type="Proteomes" id="UP000799755">
    <property type="component" value="Unassembled WGS sequence"/>
</dbReference>
<keyword evidence="2" id="KW-1185">Reference proteome</keyword>
<sequence length="485" mass="54315">MGYVESRKFLPASSKVSSSSRADIRRCQKNYMALARNSLACRQVGVGLPGAVATIRRPLMSYSKKGFVYRCRGSNFRLLNVHRNIGQPIHTFIDWIARNSVQQGKDPLADTFLGYFNGEMGLAGNPVEVDLLLLATNPRGARELSQEFPHCSKTISQGELDGLIEGIYREGSRQLGIERRPRYIKEKGERRKTYIHPRRRRTSTLISFWNGFAQGEKDSSLCIDEQGSHSKSLLSKVLASLVDPAESLVEEGAATCDPRYFGSFFDTAMRSQGCKICAKSLGISMTCRAQKQNSVLVLIEGNAKAFALEFRGLAGLVVPRRMASLSYDAAKNLLCSPYEDPPLDRYLDPDPGIPPISKVISRIRQPIQRVRLGTVHFRSTPFSRRGYFYPKYCRTNGVHIAARQQQFSTIYPYFTVEVLEAISALGSKGQTHLDLAVYLAVWGTPTNPGNSNKIIGINKKYYFPLERYLSKDLSHVKLVHVTRAE</sequence>
<proteinExistence type="predicted"/>
<comment type="caution">
    <text evidence="1">The sequence shown here is derived from an EMBL/GenBank/DDBJ whole genome shotgun (WGS) entry which is preliminary data.</text>
</comment>
<accession>A0ACB6QCW7</accession>
<organism evidence="1 2">
    <name type="scientific">Lindgomyces ingoldianus</name>
    <dbReference type="NCBI Taxonomy" id="673940"/>
    <lineage>
        <taxon>Eukaryota</taxon>
        <taxon>Fungi</taxon>
        <taxon>Dikarya</taxon>
        <taxon>Ascomycota</taxon>
        <taxon>Pezizomycotina</taxon>
        <taxon>Dothideomycetes</taxon>
        <taxon>Pleosporomycetidae</taxon>
        <taxon>Pleosporales</taxon>
        <taxon>Lindgomycetaceae</taxon>
        <taxon>Lindgomyces</taxon>
    </lineage>
</organism>
<evidence type="ECO:0000313" key="2">
    <source>
        <dbReference type="Proteomes" id="UP000799755"/>
    </source>
</evidence>
<evidence type="ECO:0000313" key="1">
    <source>
        <dbReference type="EMBL" id="KAF2464793.1"/>
    </source>
</evidence>
<reference evidence="1" key="1">
    <citation type="journal article" date="2020" name="Stud. Mycol.">
        <title>101 Dothideomycetes genomes: a test case for predicting lifestyles and emergence of pathogens.</title>
        <authorList>
            <person name="Haridas S."/>
            <person name="Albert R."/>
            <person name="Binder M."/>
            <person name="Bloem J."/>
            <person name="Labutti K."/>
            <person name="Salamov A."/>
            <person name="Andreopoulos B."/>
            <person name="Baker S."/>
            <person name="Barry K."/>
            <person name="Bills G."/>
            <person name="Bluhm B."/>
            <person name="Cannon C."/>
            <person name="Castanera R."/>
            <person name="Culley D."/>
            <person name="Daum C."/>
            <person name="Ezra D."/>
            <person name="Gonzalez J."/>
            <person name="Henrissat B."/>
            <person name="Kuo A."/>
            <person name="Liang C."/>
            <person name="Lipzen A."/>
            <person name="Lutzoni F."/>
            <person name="Magnuson J."/>
            <person name="Mondo S."/>
            <person name="Nolan M."/>
            <person name="Ohm R."/>
            <person name="Pangilinan J."/>
            <person name="Park H.-J."/>
            <person name="Ramirez L."/>
            <person name="Alfaro M."/>
            <person name="Sun H."/>
            <person name="Tritt A."/>
            <person name="Yoshinaga Y."/>
            <person name="Zwiers L.-H."/>
            <person name="Turgeon B."/>
            <person name="Goodwin S."/>
            <person name="Spatafora J."/>
            <person name="Crous P."/>
            <person name="Grigoriev I."/>
        </authorList>
    </citation>
    <scope>NUCLEOTIDE SEQUENCE</scope>
    <source>
        <strain evidence="1">ATCC 200398</strain>
    </source>
</reference>
<name>A0ACB6QCW7_9PLEO</name>